<protein>
    <submittedName>
        <fullName evidence="1">Uncharacterized protein</fullName>
    </submittedName>
</protein>
<reference evidence="1" key="1">
    <citation type="journal article" date="2019" name="bioRxiv">
        <title>The Genome of the Zebra Mussel, Dreissena polymorpha: A Resource for Invasive Species Research.</title>
        <authorList>
            <person name="McCartney M.A."/>
            <person name="Auch B."/>
            <person name="Kono T."/>
            <person name="Mallez S."/>
            <person name="Zhang Y."/>
            <person name="Obille A."/>
            <person name="Becker A."/>
            <person name="Abrahante J.E."/>
            <person name="Garbe J."/>
            <person name="Badalamenti J.P."/>
            <person name="Herman A."/>
            <person name="Mangelson H."/>
            <person name="Liachko I."/>
            <person name="Sullivan S."/>
            <person name="Sone E.D."/>
            <person name="Koren S."/>
            <person name="Silverstein K.A.T."/>
            <person name="Beckman K.B."/>
            <person name="Gohl D.M."/>
        </authorList>
    </citation>
    <scope>NUCLEOTIDE SEQUENCE</scope>
    <source>
        <strain evidence="1">Duluth1</strain>
        <tissue evidence="1">Whole animal</tissue>
    </source>
</reference>
<gene>
    <name evidence="1" type="ORF">DPMN_060555</name>
</gene>
<keyword evidence="2" id="KW-1185">Reference proteome</keyword>
<comment type="caution">
    <text evidence="1">The sequence shown here is derived from an EMBL/GenBank/DDBJ whole genome shotgun (WGS) entry which is preliminary data.</text>
</comment>
<dbReference type="Proteomes" id="UP000828390">
    <property type="component" value="Unassembled WGS sequence"/>
</dbReference>
<organism evidence="1 2">
    <name type="scientific">Dreissena polymorpha</name>
    <name type="common">Zebra mussel</name>
    <name type="synonym">Mytilus polymorpha</name>
    <dbReference type="NCBI Taxonomy" id="45954"/>
    <lineage>
        <taxon>Eukaryota</taxon>
        <taxon>Metazoa</taxon>
        <taxon>Spiralia</taxon>
        <taxon>Lophotrochozoa</taxon>
        <taxon>Mollusca</taxon>
        <taxon>Bivalvia</taxon>
        <taxon>Autobranchia</taxon>
        <taxon>Heteroconchia</taxon>
        <taxon>Euheterodonta</taxon>
        <taxon>Imparidentia</taxon>
        <taxon>Neoheterodontei</taxon>
        <taxon>Myida</taxon>
        <taxon>Dreissenoidea</taxon>
        <taxon>Dreissenidae</taxon>
        <taxon>Dreissena</taxon>
    </lineage>
</organism>
<evidence type="ECO:0000313" key="1">
    <source>
        <dbReference type="EMBL" id="KAH3717759.1"/>
    </source>
</evidence>
<accession>A0A9D4C5Z9</accession>
<proteinExistence type="predicted"/>
<sequence>MTSVPETRTIFELIRDIIGKNCLTKFHEDLTVNLASRVKDARPPCGHFHEDRTINVTSRELKKQMLTTHDGQSNHKSSDYSAELECTEYPQDIVGINVLTKFHEDCAINVIRVLTIKISRPQAAMLFDRLINSPPLGSQTINVASRVLTRKNVLPSGGHVFQATGTIFELEKQALPPFGHVCQPNRTNFELVQNIFGINVLSKFHKALK</sequence>
<name>A0A9D4C5Z9_DREPO</name>
<reference evidence="1" key="2">
    <citation type="submission" date="2020-11" db="EMBL/GenBank/DDBJ databases">
        <authorList>
            <person name="McCartney M.A."/>
            <person name="Auch B."/>
            <person name="Kono T."/>
            <person name="Mallez S."/>
            <person name="Becker A."/>
            <person name="Gohl D.M."/>
            <person name="Silverstein K.A.T."/>
            <person name="Koren S."/>
            <person name="Bechman K.B."/>
            <person name="Herman A."/>
            <person name="Abrahante J.E."/>
            <person name="Garbe J."/>
        </authorList>
    </citation>
    <scope>NUCLEOTIDE SEQUENCE</scope>
    <source>
        <strain evidence="1">Duluth1</strain>
        <tissue evidence="1">Whole animal</tissue>
    </source>
</reference>
<dbReference type="EMBL" id="JAIWYP010000013">
    <property type="protein sequence ID" value="KAH3717759.1"/>
    <property type="molecule type" value="Genomic_DNA"/>
</dbReference>
<evidence type="ECO:0000313" key="2">
    <source>
        <dbReference type="Proteomes" id="UP000828390"/>
    </source>
</evidence>
<dbReference type="AlphaFoldDB" id="A0A9D4C5Z9"/>